<dbReference type="AlphaFoldDB" id="A0A1M7E5L2"/>
<protein>
    <submittedName>
        <fullName evidence="2">NACHT domain-containing protein</fullName>
    </submittedName>
</protein>
<evidence type="ECO:0000259" key="1">
    <source>
        <dbReference type="Pfam" id="PF05729"/>
    </source>
</evidence>
<dbReference type="OrthoDB" id="956377at2"/>
<accession>A0A1M7E5L2</accession>
<name>A0A1M7E5L2_9BACT</name>
<feature type="domain" description="NACHT" evidence="1">
    <location>
        <begin position="163"/>
        <end position="293"/>
    </location>
</feature>
<dbReference type="Gene3D" id="3.40.50.300">
    <property type="entry name" value="P-loop containing nucleotide triphosphate hydrolases"/>
    <property type="match status" value="1"/>
</dbReference>
<evidence type="ECO:0000313" key="2">
    <source>
        <dbReference type="EMBL" id="SHL86997.1"/>
    </source>
</evidence>
<gene>
    <name evidence="2" type="ORF">SAMN05444266_105291</name>
</gene>
<keyword evidence="3" id="KW-1185">Reference proteome</keyword>
<dbReference type="Pfam" id="PF05729">
    <property type="entry name" value="NACHT"/>
    <property type="match status" value="1"/>
</dbReference>
<dbReference type="STRING" id="1419482.SAMN05444266_105291"/>
<reference evidence="2 3" key="1">
    <citation type="submission" date="2016-11" db="EMBL/GenBank/DDBJ databases">
        <authorList>
            <person name="Jaros S."/>
            <person name="Januszkiewicz K."/>
            <person name="Wedrychowicz H."/>
        </authorList>
    </citation>
    <scope>NUCLEOTIDE SEQUENCE [LARGE SCALE GENOMIC DNA]</scope>
    <source>
        <strain evidence="2 3">DSM 27406</strain>
    </source>
</reference>
<dbReference type="Proteomes" id="UP000184420">
    <property type="component" value="Unassembled WGS sequence"/>
</dbReference>
<evidence type="ECO:0000313" key="3">
    <source>
        <dbReference type="Proteomes" id="UP000184420"/>
    </source>
</evidence>
<proteinExistence type="predicted"/>
<dbReference type="InterPro" id="IPR027417">
    <property type="entry name" value="P-loop_NTPase"/>
</dbReference>
<dbReference type="InterPro" id="IPR007111">
    <property type="entry name" value="NACHT_NTPase"/>
</dbReference>
<sequence>MIDISYDFILSLQKEVLQHFGIEVMSPGECKNLSRAILQKTTQLISETTLKRVFGFAVAQHSFSRFTLNTLAQYCDYKDWESFQQHHYMLNNPQAANAKNGSPVEVKLQELRTKASAVSHYTMLTLQNRSGINFQHTVKRQYMVSHIEKFLESNYTATALIAPSGWGKSISLVHMSDHFWHGTHPKFKDDICFFIHAHAAGSLLLKGFSLTTWLDQQLTHGTGDNFREHFAAEFMKNGSRLVLIIDGFDEIAVSAEKLRLIYTKLEDFIYTNEKFPWIKVILSVRSSTWNELFQRPNDYSAFRRYWYVGAEMDEETNINVKQLSDQEIKNVLEKHEYPESVLKQFSESFLQKLRHPYYLQLFCQLNPDPKTSFIDENLSLFEIISRFVQNKVFISPTSSFKIKIIQRLLTLLDMGRNGMYVEKIELLDKNPELFPAYKDLLADNILVEENLSQEIMYHVKVRFAHAFLLEYFVAMHYLQKNNQQVGETILEDVLSYLPASPYRVGVFKWLLRFAINHKQTDGIIKMLHLQLSMTEKSHLLEYLVLHYQLDGNDPMELRSIFPAGFFRKNPIGSFINDEFIHFRKKKVLWALLPLADTREDKLKIRSMLFTISLLQLEAEECEMHLQAIKKIYGPGELEDLWVTPHEILLFIYERMKFGVVDEQILQKIYSYHHYLIPCSTTGKEPPTTIPQEIVIRNMGYALALMEDYGNLLQFTKLVFAAHPSLLRRKTDSFRLQILCWQTHALARMGDMRTAERVCRHTDIIIRNYASDYFSSKYVESLQKMISADYYYKEQDLMRALRTAENAVETAQKLDFKILALRNLSLLKSLYAQLNMSGKMEDTQTQIDTIKANTSFKHEALNFARKV</sequence>
<dbReference type="EMBL" id="FRBL01000005">
    <property type="protein sequence ID" value="SHL86997.1"/>
    <property type="molecule type" value="Genomic_DNA"/>
</dbReference>
<organism evidence="2 3">
    <name type="scientific">Chitinophaga jiangningensis</name>
    <dbReference type="NCBI Taxonomy" id="1419482"/>
    <lineage>
        <taxon>Bacteria</taxon>
        <taxon>Pseudomonadati</taxon>
        <taxon>Bacteroidota</taxon>
        <taxon>Chitinophagia</taxon>
        <taxon>Chitinophagales</taxon>
        <taxon>Chitinophagaceae</taxon>
        <taxon>Chitinophaga</taxon>
    </lineage>
</organism>
<dbReference type="RefSeq" id="WP_083550005.1">
    <property type="nucleotide sequence ID" value="NZ_FRBL01000005.1"/>
</dbReference>